<reference evidence="3 4" key="1">
    <citation type="submission" date="2019-08" db="EMBL/GenBank/DDBJ databases">
        <title>Parahaliea maris sp. nov., isolated from the surface seawater.</title>
        <authorList>
            <person name="Liu Y."/>
        </authorList>
    </citation>
    <scope>NUCLEOTIDE SEQUENCE [LARGE SCALE GENOMIC DNA]</scope>
    <source>
        <strain evidence="3 4">HSLHS9</strain>
    </source>
</reference>
<keyword evidence="4" id="KW-1185">Reference proteome</keyword>
<feature type="region of interest" description="Disordered" evidence="2">
    <location>
        <begin position="61"/>
        <end position="98"/>
    </location>
</feature>
<name>A0A5C8ZNY7_9GAMM</name>
<feature type="compositionally biased region" description="Low complexity" evidence="2">
    <location>
        <begin position="15"/>
        <end position="33"/>
    </location>
</feature>
<comment type="caution">
    <text evidence="3">The sequence shown here is derived from an EMBL/GenBank/DDBJ whole genome shotgun (WGS) entry which is preliminary data.</text>
</comment>
<feature type="coiled-coil region" evidence="1">
    <location>
        <begin position="98"/>
        <end position="127"/>
    </location>
</feature>
<protein>
    <recommendedName>
        <fullName evidence="5">Tetratricopeptide repeat protein</fullName>
    </recommendedName>
</protein>
<evidence type="ECO:0000313" key="4">
    <source>
        <dbReference type="Proteomes" id="UP000321039"/>
    </source>
</evidence>
<dbReference type="SUPFAM" id="SSF48452">
    <property type="entry name" value="TPR-like"/>
    <property type="match status" value="1"/>
</dbReference>
<proteinExistence type="predicted"/>
<feature type="compositionally biased region" description="Polar residues" evidence="2">
    <location>
        <begin position="1"/>
        <end position="10"/>
    </location>
</feature>
<dbReference type="RefSeq" id="WP_148070318.1">
    <property type="nucleotide sequence ID" value="NZ_VRZA01000011.1"/>
</dbReference>
<evidence type="ECO:0000256" key="1">
    <source>
        <dbReference type="SAM" id="Coils"/>
    </source>
</evidence>
<sequence length="508" mass="54163">MSPNQDQLTPTPFEPAARQSSTSSAPPASASGSPRWVVPALLALVAVALGVVFLLPQPSPDPVQPLPDTAGEPATQAAPRATNRDTKAPPESSPWADAQQAELRKEAQDALAELLELQRELEDQGAEQWAAEEFAAAIALAADGDALYREREYVAAGQQYQAALEGLQAIADSVPERLASQLEQARLAIEAGAIEAVGQHLEQAALLGPDSADLAALQARAERLPELLAEMDGAASAEASGDLAAAEAGLEQATKIDPEHQRAAAELARVKELHIAQRFNRAMSEGYAALDEGRYSAAREAFKKARGLRPNAAEVDSALAELQSTETAARLAGLRRQGEQLESAEDWKAAADSYQKALAIDASVVYAQEGLARAQPRAELQTQLEEITDKPERLSDPSVARATTQLLEKARAIQPQGPVLAGQIAEIDNLLAIANQPIAVTLRSDQQTAVTVYKVARLGQFSERQLELRPGTYTAVGTRNGYRDVRRTFTISPDTPPETVLIACTEPI</sequence>
<dbReference type="Gene3D" id="1.25.40.10">
    <property type="entry name" value="Tetratricopeptide repeat domain"/>
    <property type="match status" value="2"/>
</dbReference>
<dbReference type="InterPro" id="IPR019734">
    <property type="entry name" value="TPR_rpt"/>
</dbReference>
<dbReference type="Proteomes" id="UP000321039">
    <property type="component" value="Unassembled WGS sequence"/>
</dbReference>
<keyword evidence="1" id="KW-0175">Coiled coil</keyword>
<gene>
    <name evidence="3" type="ORF">FV139_20280</name>
</gene>
<accession>A0A5C8ZNY7</accession>
<dbReference type="InterPro" id="IPR011990">
    <property type="entry name" value="TPR-like_helical_dom_sf"/>
</dbReference>
<evidence type="ECO:0000256" key="2">
    <source>
        <dbReference type="SAM" id="MobiDB-lite"/>
    </source>
</evidence>
<organism evidence="3 4">
    <name type="scientific">Parahaliea maris</name>
    <dbReference type="NCBI Taxonomy" id="2716870"/>
    <lineage>
        <taxon>Bacteria</taxon>
        <taxon>Pseudomonadati</taxon>
        <taxon>Pseudomonadota</taxon>
        <taxon>Gammaproteobacteria</taxon>
        <taxon>Cellvibrionales</taxon>
        <taxon>Halieaceae</taxon>
        <taxon>Parahaliea</taxon>
    </lineage>
</organism>
<dbReference type="AlphaFoldDB" id="A0A5C8ZNY7"/>
<feature type="region of interest" description="Disordered" evidence="2">
    <location>
        <begin position="1"/>
        <end position="33"/>
    </location>
</feature>
<dbReference type="EMBL" id="VRZA01000011">
    <property type="protein sequence ID" value="TXS89277.1"/>
    <property type="molecule type" value="Genomic_DNA"/>
</dbReference>
<evidence type="ECO:0008006" key="5">
    <source>
        <dbReference type="Google" id="ProtNLM"/>
    </source>
</evidence>
<evidence type="ECO:0000313" key="3">
    <source>
        <dbReference type="EMBL" id="TXS89277.1"/>
    </source>
</evidence>
<dbReference type="SMART" id="SM00028">
    <property type="entry name" value="TPR"/>
    <property type="match status" value="3"/>
</dbReference>